<keyword evidence="4" id="KW-1185">Reference proteome</keyword>
<dbReference type="GO" id="GO:0016747">
    <property type="term" value="F:acyltransferase activity, transferring groups other than amino-acyl groups"/>
    <property type="evidence" value="ECO:0007669"/>
    <property type="project" value="InterPro"/>
</dbReference>
<evidence type="ECO:0000313" key="4">
    <source>
        <dbReference type="Proteomes" id="UP000545286"/>
    </source>
</evidence>
<feature type="region of interest" description="Disordered" evidence="1">
    <location>
        <begin position="1"/>
        <end position="34"/>
    </location>
</feature>
<proteinExistence type="predicted"/>
<name>A0A7W4UNL5_9MICO</name>
<dbReference type="CDD" id="cd04301">
    <property type="entry name" value="NAT_SF"/>
    <property type="match status" value="1"/>
</dbReference>
<dbReference type="OrthoDB" id="4119890at2"/>
<protein>
    <submittedName>
        <fullName evidence="3">GNAT superfamily N-acetyltransferase</fullName>
    </submittedName>
</protein>
<comment type="caution">
    <text evidence="3">The sequence shown here is derived from an EMBL/GenBank/DDBJ whole genome shotgun (WGS) entry which is preliminary data.</text>
</comment>
<evidence type="ECO:0000259" key="2">
    <source>
        <dbReference type="PROSITE" id="PS51186"/>
    </source>
</evidence>
<feature type="domain" description="N-acetyltransferase" evidence="2">
    <location>
        <begin position="44"/>
        <end position="208"/>
    </location>
</feature>
<dbReference type="EMBL" id="JACHWJ010000002">
    <property type="protein sequence ID" value="MBB2957478.1"/>
    <property type="molecule type" value="Genomic_DNA"/>
</dbReference>
<accession>A0A7W4UNL5</accession>
<evidence type="ECO:0000256" key="1">
    <source>
        <dbReference type="SAM" id="MobiDB-lite"/>
    </source>
</evidence>
<dbReference type="AlphaFoldDB" id="A0A7W4UNL5"/>
<dbReference type="Proteomes" id="UP000545286">
    <property type="component" value="Unassembled WGS sequence"/>
</dbReference>
<organism evidence="3 4">
    <name type="scientific">Pseudoclavibacter helvolus</name>
    <dbReference type="NCBI Taxonomy" id="255205"/>
    <lineage>
        <taxon>Bacteria</taxon>
        <taxon>Bacillati</taxon>
        <taxon>Actinomycetota</taxon>
        <taxon>Actinomycetes</taxon>
        <taxon>Micrococcales</taxon>
        <taxon>Microbacteriaceae</taxon>
        <taxon>Pseudoclavibacter</taxon>
    </lineage>
</organism>
<evidence type="ECO:0000313" key="3">
    <source>
        <dbReference type="EMBL" id="MBB2957478.1"/>
    </source>
</evidence>
<gene>
    <name evidence="3" type="ORF">FHX72_001615</name>
</gene>
<dbReference type="RefSeq" id="WP_068480614.1">
    <property type="nucleotide sequence ID" value="NZ_CZJS01000106.1"/>
</dbReference>
<dbReference type="Gene3D" id="3.40.630.30">
    <property type="match status" value="1"/>
</dbReference>
<dbReference type="PROSITE" id="PS51186">
    <property type="entry name" value="GNAT"/>
    <property type="match status" value="1"/>
</dbReference>
<sequence length="377" mass="41967">MSSDTTATDSSATARTAPDGFTAEPLPIPASLDDASAGPFHEMTALRNAVARDTYASDDFVLPAEVLLPGYEPSDYERRDGRLIREHGRLVGRVLLDLPLTEDVEMAKVMLEIHPDARGRGFGSAAYEVGERLAREAGRTEIRTWVVHREVVGPRIPSPTGVGDVPALDAAAQMLVRRGFQLGQVERMSVLELGEEHDPALRALRDEAREAVGDDYRYVSWTYPTPDEYVDDYAQLKARMSTDAPQGDLAEDEQQWDAKRVRDELEATALARGDQVLVGAIEHVPSGQLVAFTELQRFDDGTKRADQEDTLVLREHRGHRLGMLVKAENLLAWRLLSPATERVYTYNAEENRPMLDVNEALGFRLFVSEGAWRKTLD</sequence>
<reference evidence="3 4" key="1">
    <citation type="submission" date="2020-08" db="EMBL/GenBank/DDBJ databases">
        <title>Sequencing the genomes of 1000 actinobacteria strains.</title>
        <authorList>
            <person name="Klenk H.-P."/>
        </authorList>
    </citation>
    <scope>NUCLEOTIDE SEQUENCE [LARGE SCALE GENOMIC DNA]</scope>
    <source>
        <strain evidence="3 4">DSM 20419</strain>
    </source>
</reference>
<dbReference type="InterPro" id="IPR016181">
    <property type="entry name" value="Acyl_CoA_acyltransferase"/>
</dbReference>
<dbReference type="InterPro" id="IPR000182">
    <property type="entry name" value="GNAT_dom"/>
</dbReference>
<dbReference type="SUPFAM" id="SSF55729">
    <property type="entry name" value="Acyl-CoA N-acyltransferases (Nat)"/>
    <property type="match status" value="2"/>
</dbReference>
<keyword evidence="3" id="KW-0808">Transferase</keyword>
<feature type="compositionally biased region" description="Low complexity" evidence="1">
    <location>
        <begin position="1"/>
        <end position="17"/>
    </location>
</feature>